<dbReference type="HOGENOM" id="CLU_2543883_0_0_1"/>
<gene>
    <name evidence="2" type="ORF">SAPIO_CDS4334</name>
</gene>
<dbReference type="VEuPathDB" id="FungiDB:SAPIO_CDS4334"/>
<evidence type="ECO:0000256" key="1">
    <source>
        <dbReference type="SAM" id="MobiDB-lite"/>
    </source>
</evidence>
<dbReference type="GeneID" id="27723406"/>
<feature type="compositionally biased region" description="Polar residues" evidence="1">
    <location>
        <begin position="1"/>
        <end position="22"/>
    </location>
</feature>
<sequence>MASNSSNTYPSTASGSTFYSSGSREHREYAAAFHTSTSTTTRKAVVVQHNKGIEEPFAPTPSSYGSQAYRETASTKSRSSSQR</sequence>
<feature type="compositionally biased region" description="Polar residues" evidence="1">
    <location>
        <begin position="72"/>
        <end position="83"/>
    </location>
</feature>
<keyword evidence="3" id="KW-1185">Reference proteome</keyword>
<comment type="caution">
    <text evidence="2">The sequence shown here is derived from an EMBL/GenBank/DDBJ whole genome shotgun (WGS) entry which is preliminary data.</text>
</comment>
<dbReference type="RefSeq" id="XP_016643510.1">
    <property type="nucleotide sequence ID" value="XM_016786908.1"/>
</dbReference>
<dbReference type="Proteomes" id="UP000028545">
    <property type="component" value="Unassembled WGS sequence"/>
</dbReference>
<name>A0A084G8P9_PSEDA</name>
<evidence type="ECO:0000313" key="2">
    <source>
        <dbReference type="EMBL" id="KEZ43711.1"/>
    </source>
</evidence>
<dbReference type="AlphaFoldDB" id="A0A084G8P9"/>
<dbReference type="KEGG" id="sapo:SAPIO_CDS4334"/>
<proteinExistence type="predicted"/>
<organism evidence="2 3">
    <name type="scientific">Pseudallescheria apiosperma</name>
    <name type="common">Scedosporium apiospermum</name>
    <dbReference type="NCBI Taxonomy" id="563466"/>
    <lineage>
        <taxon>Eukaryota</taxon>
        <taxon>Fungi</taxon>
        <taxon>Dikarya</taxon>
        <taxon>Ascomycota</taxon>
        <taxon>Pezizomycotina</taxon>
        <taxon>Sordariomycetes</taxon>
        <taxon>Hypocreomycetidae</taxon>
        <taxon>Microascales</taxon>
        <taxon>Microascaceae</taxon>
        <taxon>Scedosporium</taxon>
    </lineage>
</organism>
<feature type="region of interest" description="Disordered" evidence="1">
    <location>
        <begin position="1"/>
        <end position="83"/>
    </location>
</feature>
<dbReference type="EMBL" id="JOWA01000091">
    <property type="protein sequence ID" value="KEZ43711.1"/>
    <property type="molecule type" value="Genomic_DNA"/>
</dbReference>
<dbReference type="OrthoDB" id="10476598at2759"/>
<protein>
    <submittedName>
        <fullName evidence="2">Uncharacterized protein</fullName>
    </submittedName>
</protein>
<accession>A0A084G8P9</accession>
<reference evidence="2 3" key="1">
    <citation type="journal article" date="2014" name="Genome Announc.">
        <title>Draft genome sequence of the pathogenic fungus Scedosporium apiospermum.</title>
        <authorList>
            <person name="Vandeputte P."/>
            <person name="Ghamrawi S."/>
            <person name="Rechenmann M."/>
            <person name="Iltis A."/>
            <person name="Giraud S."/>
            <person name="Fleury M."/>
            <person name="Thornton C."/>
            <person name="Delhaes L."/>
            <person name="Meyer W."/>
            <person name="Papon N."/>
            <person name="Bouchara J.P."/>
        </authorList>
    </citation>
    <scope>NUCLEOTIDE SEQUENCE [LARGE SCALE GENOMIC DNA]</scope>
    <source>
        <strain evidence="2 3">IHEM 14462</strain>
    </source>
</reference>
<evidence type="ECO:0000313" key="3">
    <source>
        <dbReference type="Proteomes" id="UP000028545"/>
    </source>
</evidence>